<keyword evidence="1" id="KW-0805">Transcription regulation</keyword>
<dbReference type="Gene3D" id="1.10.10.60">
    <property type="entry name" value="Homeodomain-like"/>
    <property type="match status" value="1"/>
</dbReference>
<evidence type="ECO:0000313" key="4">
    <source>
        <dbReference type="EMBL" id="MBA2889916.1"/>
    </source>
</evidence>
<dbReference type="InterPro" id="IPR009057">
    <property type="entry name" value="Homeodomain-like_sf"/>
</dbReference>
<dbReference type="RefSeq" id="WP_181608653.1">
    <property type="nucleotide sequence ID" value="NZ_BAABAM010000001.1"/>
</dbReference>
<dbReference type="Gene3D" id="3.40.50.880">
    <property type="match status" value="1"/>
</dbReference>
<name>A0A7W0HNU3_9ACTN</name>
<keyword evidence="2" id="KW-0804">Transcription</keyword>
<dbReference type="InterPro" id="IPR052158">
    <property type="entry name" value="INH-QAR"/>
</dbReference>
<organism evidence="4 5">
    <name type="scientific">Nonomuraea soli</name>
    <dbReference type="NCBI Taxonomy" id="1032476"/>
    <lineage>
        <taxon>Bacteria</taxon>
        <taxon>Bacillati</taxon>
        <taxon>Actinomycetota</taxon>
        <taxon>Actinomycetes</taxon>
        <taxon>Streptosporangiales</taxon>
        <taxon>Streptosporangiaceae</taxon>
        <taxon>Nonomuraea</taxon>
    </lineage>
</organism>
<reference evidence="4 5" key="1">
    <citation type="submission" date="2020-07" db="EMBL/GenBank/DDBJ databases">
        <title>Genomic Encyclopedia of Type Strains, Phase IV (KMG-IV): sequencing the most valuable type-strain genomes for metagenomic binning, comparative biology and taxonomic classification.</title>
        <authorList>
            <person name="Goeker M."/>
        </authorList>
    </citation>
    <scope>NUCLEOTIDE SEQUENCE [LARGE SCALE GENOMIC DNA]</scope>
    <source>
        <strain evidence="4 5">DSM 45533</strain>
    </source>
</reference>
<dbReference type="CDD" id="cd03137">
    <property type="entry name" value="GATase1_AraC_1"/>
    <property type="match status" value="1"/>
</dbReference>
<evidence type="ECO:0000313" key="5">
    <source>
        <dbReference type="Proteomes" id="UP000530928"/>
    </source>
</evidence>
<dbReference type="AlphaFoldDB" id="A0A7W0HNU3"/>
<protein>
    <submittedName>
        <fullName evidence="4">Transcriptional regulator GlxA family with amidase domain</fullName>
    </submittedName>
</protein>
<dbReference type="Proteomes" id="UP000530928">
    <property type="component" value="Unassembled WGS sequence"/>
</dbReference>
<dbReference type="SMART" id="SM00342">
    <property type="entry name" value="HTH_ARAC"/>
    <property type="match status" value="1"/>
</dbReference>
<feature type="domain" description="HTH araC/xylS-type" evidence="3">
    <location>
        <begin position="218"/>
        <end position="316"/>
    </location>
</feature>
<dbReference type="Pfam" id="PF12833">
    <property type="entry name" value="HTH_18"/>
    <property type="match status" value="1"/>
</dbReference>
<evidence type="ECO:0000256" key="2">
    <source>
        <dbReference type="ARBA" id="ARBA00023163"/>
    </source>
</evidence>
<dbReference type="SUPFAM" id="SSF46689">
    <property type="entry name" value="Homeodomain-like"/>
    <property type="match status" value="2"/>
</dbReference>
<dbReference type="InterPro" id="IPR029062">
    <property type="entry name" value="Class_I_gatase-like"/>
</dbReference>
<comment type="caution">
    <text evidence="4">The sequence shown here is derived from an EMBL/GenBank/DDBJ whole genome shotgun (WGS) entry which is preliminary data.</text>
</comment>
<dbReference type="InterPro" id="IPR018060">
    <property type="entry name" value="HTH_AraC"/>
</dbReference>
<dbReference type="PANTHER" id="PTHR43130:SF3">
    <property type="entry name" value="HTH-TYPE TRANSCRIPTIONAL REGULATOR RV1931C"/>
    <property type="match status" value="1"/>
</dbReference>
<accession>A0A7W0HNU3</accession>
<dbReference type="EMBL" id="JACDUR010000001">
    <property type="protein sequence ID" value="MBA2889916.1"/>
    <property type="molecule type" value="Genomic_DNA"/>
</dbReference>
<sequence length="320" mass="34144">MDIQQVVIVGYHAAELLEIAAVTTTLETANLHPGPAIYQTRLAALGGRPVTCGNGLTVQAHEALERVKGPLDTLVVAGGVGCEEAAADRHIVAHVRRLARESRRVASVCTGSAVLAAAGLLDGRRATTHWMWAPIFAERYPEVRFDARPIFVRDGRVITAAGVTSALDLALAFVEEDRGPEIAREVSRHLVTYLQRPGDQAQMSIFTAAPPAGDPVVRQAVELITADLAADLSTPALAAATGVSERHLARLFARHLDISPARFVRRVRTEAAAHLLTTTGLPVSVIAARCGFGTAEALRQAFTSQYGTPPAHYRAARNQP</sequence>
<dbReference type="PROSITE" id="PS01124">
    <property type="entry name" value="HTH_ARAC_FAMILY_2"/>
    <property type="match status" value="1"/>
</dbReference>
<dbReference type="Pfam" id="PF01965">
    <property type="entry name" value="DJ-1_PfpI"/>
    <property type="match status" value="1"/>
</dbReference>
<gene>
    <name evidence="4" type="ORF">HNR30_001251</name>
</gene>
<evidence type="ECO:0000256" key="1">
    <source>
        <dbReference type="ARBA" id="ARBA00023015"/>
    </source>
</evidence>
<dbReference type="GO" id="GO:0043565">
    <property type="term" value="F:sequence-specific DNA binding"/>
    <property type="evidence" value="ECO:0007669"/>
    <property type="project" value="InterPro"/>
</dbReference>
<proteinExistence type="predicted"/>
<dbReference type="PANTHER" id="PTHR43130">
    <property type="entry name" value="ARAC-FAMILY TRANSCRIPTIONAL REGULATOR"/>
    <property type="match status" value="1"/>
</dbReference>
<evidence type="ECO:0000259" key="3">
    <source>
        <dbReference type="PROSITE" id="PS01124"/>
    </source>
</evidence>
<keyword evidence="5" id="KW-1185">Reference proteome</keyword>
<dbReference type="SUPFAM" id="SSF52317">
    <property type="entry name" value="Class I glutamine amidotransferase-like"/>
    <property type="match status" value="1"/>
</dbReference>
<dbReference type="InterPro" id="IPR002818">
    <property type="entry name" value="DJ-1/PfpI"/>
</dbReference>
<dbReference type="GO" id="GO:0003700">
    <property type="term" value="F:DNA-binding transcription factor activity"/>
    <property type="evidence" value="ECO:0007669"/>
    <property type="project" value="InterPro"/>
</dbReference>